<organism evidence="1 2">
    <name type="scientific">Camellia lanceoleosa</name>
    <dbReference type="NCBI Taxonomy" id="1840588"/>
    <lineage>
        <taxon>Eukaryota</taxon>
        <taxon>Viridiplantae</taxon>
        <taxon>Streptophyta</taxon>
        <taxon>Embryophyta</taxon>
        <taxon>Tracheophyta</taxon>
        <taxon>Spermatophyta</taxon>
        <taxon>Magnoliopsida</taxon>
        <taxon>eudicotyledons</taxon>
        <taxon>Gunneridae</taxon>
        <taxon>Pentapetalae</taxon>
        <taxon>asterids</taxon>
        <taxon>Ericales</taxon>
        <taxon>Theaceae</taxon>
        <taxon>Camellia</taxon>
    </lineage>
</organism>
<comment type="caution">
    <text evidence="1">The sequence shown here is derived from an EMBL/GenBank/DDBJ whole genome shotgun (WGS) entry which is preliminary data.</text>
</comment>
<protein>
    <submittedName>
        <fullName evidence="1">Uncharacterized protein</fullName>
    </submittedName>
</protein>
<gene>
    <name evidence="1" type="ORF">LOK49_LG05G00802</name>
</gene>
<name>A0ACC0HVB1_9ERIC</name>
<evidence type="ECO:0000313" key="1">
    <source>
        <dbReference type="EMBL" id="KAI8016395.1"/>
    </source>
</evidence>
<accession>A0ACC0HVB1</accession>
<evidence type="ECO:0000313" key="2">
    <source>
        <dbReference type="Proteomes" id="UP001060215"/>
    </source>
</evidence>
<keyword evidence="2" id="KW-1185">Reference proteome</keyword>
<proteinExistence type="predicted"/>
<sequence>MPQIQQGKAHKTAFQAWPQLEALKTLVRLQNGGSNKTPPRLDSLRAHL</sequence>
<dbReference type="Proteomes" id="UP001060215">
    <property type="component" value="Chromosome 4"/>
</dbReference>
<dbReference type="EMBL" id="CM045761">
    <property type="protein sequence ID" value="KAI8016395.1"/>
    <property type="molecule type" value="Genomic_DNA"/>
</dbReference>
<reference evidence="1 2" key="1">
    <citation type="journal article" date="2022" name="Plant J.">
        <title>Chromosome-level genome of Camellia lanceoleosa provides a valuable resource for understanding genome evolution and self-incompatibility.</title>
        <authorList>
            <person name="Gong W."/>
            <person name="Xiao S."/>
            <person name="Wang L."/>
            <person name="Liao Z."/>
            <person name="Chang Y."/>
            <person name="Mo W."/>
            <person name="Hu G."/>
            <person name="Li W."/>
            <person name="Zhao G."/>
            <person name="Zhu H."/>
            <person name="Hu X."/>
            <person name="Ji K."/>
            <person name="Xiang X."/>
            <person name="Song Q."/>
            <person name="Yuan D."/>
            <person name="Jin S."/>
            <person name="Zhang L."/>
        </authorList>
    </citation>
    <scope>NUCLEOTIDE SEQUENCE [LARGE SCALE GENOMIC DNA]</scope>
    <source>
        <strain evidence="1">SQ_2022a</strain>
    </source>
</reference>